<dbReference type="AlphaFoldDB" id="A0A4U5TP80"/>
<dbReference type="Pfam" id="PF17116">
    <property type="entry name" value="T9SS_plug_1st"/>
    <property type="match status" value="1"/>
</dbReference>
<feature type="domain" description="Type 9 secretion system plug protein N-terminal" evidence="1">
    <location>
        <begin position="29"/>
        <end position="151"/>
    </location>
</feature>
<reference evidence="2 3" key="1">
    <citation type="submission" date="2019-04" db="EMBL/GenBank/DDBJ databases">
        <title>Psychroflexus halotolerans sp. nov., isolated from a marine solar saltern.</title>
        <authorList>
            <person name="Feng X."/>
        </authorList>
    </citation>
    <scope>NUCLEOTIDE SEQUENCE [LARGE SCALE GENOMIC DNA]</scope>
    <source>
        <strain evidence="2 3">WDS2C27</strain>
    </source>
</reference>
<dbReference type="Proteomes" id="UP000306552">
    <property type="component" value="Unassembled WGS sequence"/>
</dbReference>
<dbReference type="SUPFAM" id="SSF81296">
    <property type="entry name" value="E set domains"/>
    <property type="match status" value="1"/>
</dbReference>
<keyword evidence="3" id="KW-1185">Reference proteome</keyword>
<dbReference type="OrthoDB" id="1522602at2"/>
<evidence type="ECO:0000259" key="1">
    <source>
        <dbReference type="Pfam" id="PF17116"/>
    </source>
</evidence>
<dbReference type="EMBL" id="SWMU01000004">
    <property type="protein sequence ID" value="TKS55753.1"/>
    <property type="molecule type" value="Genomic_DNA"/>
</dbReference>
<sequence>MKKIFVAVFVLFSNLLISQEFEVLPPDYIKTIQFTGQADLTGTPVISINDKLKLNFDDIRAKVADFYYKIEHFNYDWTPSKLAKNEYIEGFDNIRIFDFKNSLTTLQPYTHYELQIPNKNTRRLKVSGNYMLKIFNSDRQLVFSRKFMVYNRQVDVKAQVRRSRDLKEIGKKQLLQYSVGRNGFIFKNPEQTVNTVIVQNNDFKSAIYDIKPQFTSGNILVFNYPQKTAFWGGNEYLFFDNRDIRVSSINIQRVELFDLYHTYLVTDRVRQGREYVYNPDINGSFKVNTVQGEDVNRESEYAVVHFSLFCPKDLDGGELHVYGRFNNYSLTDETHLDYNKNSGLYETKILLKQGFYNYKYVYLSPQGNFNDHFISGSYDIAENDYTILVYYRDIGARFDALIGVGSASSRNIIN</sequence>
<dbReference type="InterPro" id="IPR014756">
    <property type="entry name" value="Ig_E-set"/>
</dbReference>
<gene>
    <name evidence="2" type="ORF">FCN74_10645</name>
</gene>
<dbReference type="InterPro" id="IPR013783">
    <property type="entry name" value="Ig-like_fold"/>
</dbReference>
<dbReference type="InterPro" id="IPR031345">
    <property type="entry name" value="T9SS_Plug_N"/>
</dbReference>
<protein>
    <submittedName>
        <fullName evidence="2">DUF5103 domain-containing protein</fullName>
    </submittedName>
</protein>
<evidence type="ECO:0000313" key="3">
    <source>
        <dbReference type="Proteomes" id="UP000306552"/>
    </source>
</evidence>
<evidence type="ECO:0000313" key="2">
    <source>
        <dbReference type="EMBL" id="TKS55753.1"/>
    </source>
</evidence>
<accession>A0A4U5TP80</accession>
<organism evidence="2 3">
    <name type="scientific">Mesohalobacter halotolerans</name>
    <dbReference type="NCBI Taxonomy" id="1883405"/>
    <lineage>
        <taxon>Bacteria</taxon>
        <taxon>Pseudomonadati</taxon>
        <taxon>Bacteroidota</taxon>
        <taxon>Flavobacteriia</taxon>
        <taxon>Flavobacteriales</taxon>
        <taxon>Flavobacteriaceae</taxon>
        <taxon>Mesohalobacter</taxon>
    </lineage>
</organism>
<dbReference type="Gene3D" id="2.60.40.10">
    <property type="entry name" value="Immunoglobulins"/>
    <property type="match status" value="1"/>
</dbReference>
<comment type="caution">
    <text evidence="2">The sequence shown here is derived from an EMBL/GenBank/DDBJ whole genome shotgun (WGS) entry which is preliminary data.</text>
</comment>
<dbReference type="RefSeq" id="WP_138932581.1">
    <property type="nucleotide sequence ID" value="NZ_SWMU01000004.1"/>
</dbReference>
<proteinExistence type="predicted"/>
<name>A0A4U5TP80_9FLAO</name>